<evidence type="ECO:0000313" key="3">
    <source>
        <dbReference type="EMBL" id="RZS40866.1"/>
    </source>
</evidence>
<comment type="caution">
    <text evidence="3">The sequence shown here is derived from an EMBL/GenBank/DDBJ whole genome shotgun (WGS) entry which is preliminary data.</text>
</comment>
<feature type="signal peptide" evidence="1">
    <location>
        <begin position="1"/>
        <end position="32"/>
    </location>
</feature>
<sequence>MKASNRRGRVRSIGAALACVFLVGLLEPSATAEQPSAEPILQRIDVFFHTNDNDKDHDTRLKVVITDRNGGEVADVEGEFGQFKDNTDHGPFPMRVKVPAPVSLINGGLTTMTIDPNGDDTWKFNLRLVMHFSNSEPKHFDFGGTEMSEEATVKVWRTVVYAGEYGRMNFEWIPQPTDVLGSTRGDYARRIPPLLWETCVQGENTGRGEGSLTHVMATASLLRLIEDPTGRAELGAALGGNSPLIPDEPLLYRDCLDRHAPGWRPPALGHRDHLNTTPGWQIVIADLMRVPAFTGKPGTDAMPGCRVGGGDTDDWDVTMALVMRVWGMMRTESPAVLFGPEDPGSHAAKFDTLKKEIASRAWLQGGTSKYDVGICTVLGARVPETENHTLLIRSTRFLHNESLPLLPTPSHKPEYVEMYNTDPNPDNRTNGVLGYIEDFTNGVMKDDFLEYNARPYGRFQMYGLLNLYEFAENPAVRTAAKRVLDFLALKHAAESRDNRRITPYRRIQDTQSPVMIKGGTPDSMFEVWVGGLAQPVNPQAGPTTPSGEMALAASASYRPPTWMPDLMFDRRHRDYLQFFNGRNHQEVAYGGPDFTLTGGGRITPCPYPGTVIDLCAGSGNDKGTTEPIVLIPHQRRADGQDVHNQPSYRNEVRLESRWGEHKSCLERNVACGEYLMVGDNVVRDHPDCKQTFVQQGQQNSYGLRFDGSCSPPGGPSYEANCFFAYGGGTKNLTEEVPQLAYLVTHSCDPAMDEPARKKAFTSFVEYMRTVGAPAYAGEACPRWPGLRATVKQPPADKIDLTGETGGRTVTMVGNDCDDLPGYSMKIDGRPSYQGAGLITGDLSLTGGRVPATIMSLRSTPEHVSVFGEPVRFIATARDPGGRAGLSGTMTFLDGATVLATIPVTPGPDGAVFARYETGALPLGSRRITAVYSGDARFSAATATEPHHVGATLDRAKALNLEGRNLWTQGVRDQAITKVMEAMALIRELAAADPAHRRLMAEWLAFPVSTFHAAAGRYDEAVALGNEGIEMFTQLIRENPGDDALVHGLATSQRVVAGSLWDKPELREQAVRLALDAVATIRPLADRNPFYRRQLAEWLSSPASVFLAGTGRFAEAATAGDESIAMFTQLVKEDPVRDDYVSGLAIAQVNLATGLWPSPEHRARSAGLALDGVTTLRPLAARNAGYRPRLGDWILWPTIPYLVEAGRKPEAITLAREAVGIFTELEKIDPVTYGPKLAQARQTLADLER</sequence>
<evidence type="ECO:0000259" key="2">
    <source>
        <dbReference type="Pfam" id="PF16640"/>
    </source>
</evidence>
<evidence type="ECO:0000256" key="1">
    <source>
        <dbReference type="SAM" id="SignalP"/>
    </source>
</evidence>
<dbReference type="InterPro" id="IPR013783">
    <property type="entry name" value="Ig-like_fold"/>
</dbReference>
<reference evidence="3 4" key="1">
    <citation type="submission" date="2019-02" db="EMBL/GenBank/DDBJ databases">
        <title>Genomic Encyclopedia of Type Strains, Phase IV (KMG-IV): sequencing the most valuable type-strain genomes for metagenomic binning, comparative biology and taxonomic classification.</title>
        <authorList>
            <person name="Goeker M."/>
        </authorList>
    </citation>
    <scope>NUCLEOTIDE SEQUENCE [LARGE SCALE GENOMIC DNA]</scope>
    <source>
        <strain evidence="3 4">DSM 101727</strain>
    </source>
</reference>
<accession>A0A4Q7KWA7</accession>
<proteinExistence type="predicted"/>
<keyword evidence="1" id="KW-0732">Signal</keyword>
<dbReference type="InterPro" id="IPR032109">
    <property type="entry name" value="Big_3_5"/>
</dbReference>
<dbReference type="Pfam" id="PF16640">
    <property type="entry name" value="Big_3_5"/>
    <property type="match status" value="1"/>
</dbReference>
<dbReference type="AlphaFoldDB" id="A0A4Q7KWA7"/>
<dbReference type="EMBL" id="SGWQ01000003">
    <property type="protein sequence ID" value="RZS40866.1"/>
    <property type="molecule type" value="Genomic_DNA"/>
</dbReference>
<organism evidence="3 4">
    <name type="scientific">Herbihabitans rhizosphaerae</name>
    <dbReference type="NCBI Taxonomy" id="1872711"/>
    <lineage>
        <taxon>Bacteria</taxon>
        <taxon>Bacillati</taxon>
        <taxon>Actinomycetota</taxon>
        <taxon>Actinomycetes</taxon>
        <taxon>Pseudonocardiales</taxon>
        <taxon>Pseudonocardiaceae</taxon>
        <taxon>Herbihabitans</taxon>
    </lineage>
</organism>
<evidence type="ECO:0000313" key="4">
    <source>
        <dbReference type="Proteomes" id="UP000294257"/>
    </source>
</evidence>
<dbReference type="Proteomes" id="UP000294257">
    <property type="component" value="Unassembled WGS sequence"/>
</dbReference>
<dbReference type="GO" id="GO:0005975">
    <property type="term" value="P:carbohydrate metabolic process"/>
    <property type="evidence" value="ECO:0007669"/>
    <property type="project" value="UniProtKB-ARBA"/>
</dbReference>
<dbReference type="Gene3D" id="2.60.40.10">
    <property type="entry name" value="Immunoglobulins"/>
    <property type="match status" value="1"/>
</dbReference>
<gene>
    <name evidence="3" type="ORF">EV193_103180</name>
</gene>
<protein>
    <submittedName>
        <fullName evidence="3">Ig-like domain-containing protein</fullName>
    </submittedName>
</protein>
<keyword evidence="4" id="KW-1185">Reference proteome</keyword>
<name>A0A4Q7KWA7_9PSEU</name>
<feature type="chain" id="PRO_5020258600" evidence="1">
    <location>
        <begin position="33"/>
        <end position="1248"/>
    </location>
</feature>
<feature type="domain" description="Bacterial Ig-like" evidence="2">
    <location>
        <begin position="859"/>
        <end position="943"/>
    </location>
</feature>